<sequence length="66" mass="7750">MPLDKLWFAPGEGEMDGVMKKMRFVMELSPEVMDKSKLVMDKSRFVRELSPKVMESLSKRLRYNPV</sequence>
<proteinExistence type="predicted"/>
<dbReference type="EMBL" id="RCVZ01000014">
    <property type="protein sequence ID" value="RLQ93506.1"/>
    <property type="molecule type" value="Genomic_DNA"/>
</dbReference>
<evidence type="ECO:0000313" key="2">
    <source>
        <dbReference type="Proteomes" id="UP000276770"/>
    </source>
</evidence>
<comment type="caution">
    <text evidence="1">The sequence shown here is derived from an EMBL/GenBank/DDBJ whole genome shotgun (WGS) entry which is preliminary data.</text>
</comment>
<dbReference type="AlphaFoldDB" id="A0A3L7JS50"/>
<organism evidence="1 2">
    <name type="scientific">Falsibacillus albus</name>
    <dbReference type="NCBI Taxonomy" id="2478915"/>
    <lineage>
        <taxon>Bacteria</taxon>
        <taxon>Bacillati</taxon>
        <taxon>Bacillota</taxon>
        <taxon>Bacilli</taxon>
        <taxon>Bacillales</taxon>
        <taxon>Bacillaceae</taxon>
        <taxon>Falsibacillus</taxon>
    </lineage>
</organism>
<accession>A0A3L7JS50</accession>
<gene>
    <name evidence="1" type="ORF">D9X91_17560</name>
</gene>
<name>A0A3L7JS50_9BACI</name>
<evidence type="ECO:0000313" key="1">
    <source>
        <dbReference type="EMBL" id="RLQ93506.1"/>
    </source>
</evidence>
<dbReference type="Proteomes" id="UP000276770">
    <property type="component" value="Unassembled WGS sequence"/>
</dbReference>
<keyword evidence="2" id="KW-1185">Reference proteome</keyword>
<reference evidence="1 2" key="1">
    <citation type="submission" date="2018-10" db="EMBL/GenBank/DDBJ databases">
        <title>Falsibacillus sp. genome draft.</title>
        <authorList>
            <person name="Shi S."/>
        </authorList>
    </citation>
    <scope>NUCLEOTIDE SEQUENCE [LARGE SCALE GENOMIC DNA]</scope>
    <source>
        <strain evidence="1 2">GY 10110</strain>
    </source>
</reference>
<protein>
    <submittedName>
        <fullName evidence="1">Uncharacterized protein</fullName>
    </submittedName>
</protein>
<dbReference type="RefSeq" id="WP_121681957.1">
    <property type="nucleotide sequence ID" value="NZ_RCVZ01000014.1"/>
</dbReference>